<feature type="region of interest" description="Disordered" evidence="1">
    <location>
        <begin position="348"/>
        <end position="370"/>
    </location>
</feature>
<name>A0A7N0TI94_KALFE</name>
<reference evidence="2" key="1">
    <citation type="submission" date="2021-01" db="UniProtKB">
        <authorList>
            <consortium name="EnsemblPlants"/>
        </authorList>
    </citation>
    <scope>IDENTIFICATION</scope>
</reference>
<keyword evidence="3" id="KW-1185">Reference proteome</keyword>
<accession>A0A7N0TI94</accession>
<proteinExistence type="predicted"/>
<evidence type="ECO:0000313" key="2">
    <source>
        <dbReference type="EnsemblPlants" id="Kaladp0037s0510.1.v1.1"/>
    </source>
</evidence>
<evidence type="ECO:0000313" key="3">
    <source>
        <dbReference type="Proteomes" id="UP000594263"/>
    </source>
</evidence>
<dbReference type="PANTHER" id="PTHR37392:SF1">
    <property type="entry name" value="OS09G0556800 PROTEIN"/>
    <property type="match status" value="1"/>
</dbReference>
<dbReference type="EnsemblPlants" id="Kaladp0037s0510.1.v1.1">
    <property type="protein sequence ID" value="Kaladp0037s0510.1.v1.1"/>
    <property type="gene ID" value="Kaladp0037s0510.v1.1"/>
</dbReference>
<feature type="compositionally biased region" description="Basic and acidic residues" evidence="1">
    <location>
        <begin position="348"/>
        <end position="361"/>
    </location>
</feature>
<sequence>MSCNTHPHHHHHQPHLDVEYSAIRESITSICKNVLSFPFKNRKGLPPSHLQLAKLQSDNLKWQQESYQQILKLMGLHKEGILSGSQVSSYRSHLLHLLIAPTSPLHQDHTPILRDKLLFLKELYLAKCISEDEYHSSKRPLLQRLGALGAAIEATDVIVGCIKEESSAEEWSEIDLGHENVVLNGSPSSKSRRRSALKQIKGAASSVLGHVNEGSKIKWRFRKSKINKSSAEDDEKASAGSCRLVSGQMCEGQQTKWKRRPDGSSSDFFIDKVLGNRVRIKLSQIQSATSTSIQFTNEDIEEVSTKLPVDMGDLHRLFSKQWCEKYGTAVLDVVRKEFKDHVWEMSRAKEGRRRTADENSHPRNQQLATH</sequence>
<dbReference type="PANTHER" id="PTHR37392">
    <property type="entry name" value="OS09G0556800 PROTEIN"/>
    <property type="match status" value="1"/>
</dbReference>
<evidence type="ECO:0000256" key="1">
    <source>
        <dbReference type="SAM" id="MobiDB-lite"/>
    </source>
</evidence>
<protein>
    <submittedName>
        <fullName evidence="2">Uncharacterized protein</fullName>
    </submittedName>
</protein>
<dbReference type="OMA" id="VLMAEIP"/>
<dbReference type="AlphaFoldDB" id="A0A7N0TI94"/>
<dbReference type="Proteomes" id="UP000594263">
    <property type="component" value="Unplaced"/>
</dbReference>
<organism evidence="2 3">
    <name type="scientific">Kalanchoe fedtschenkoi</name>
    <name type="common">Lavender scallops</name>
    <name type="synonym">South American air plant</name>
    <dbReference type="NCBI Taxonomy" id="63787"/>
    <lineage>
        <taxon>Eukaryota</taxon>
        <taxon>Viridiplantae</taxon>
        <taxon>Streptophyta</taxon>
        <taxon>Embryophyta</taxon>
        <taxon>Tracheophyta</taxon>
        <taxon>Spermatophyta</taxon>
        <taxon>Magnoliopsida</taxon>
        <taxon>eudicotyledons</taxon>
        <taxon>Gunneridae</taxon>
        <taxon>Pentapetalae</taxon>
        <taxon>Saxifragales</taxon>
        <taxon>Crassulaceae</taxon>
        <taxon>Kalanchoe</taxon>
    </lineage>
</organism>
<dbReference type="Gramene" id="Kaladp0037s0510.1.v1.1">
    <property type="protein sequence ID" value="Kaladp0037s0510.1.v1.1"/>
    <property type="gene ID" value="Kaladp0037s0510.v1.1"/>
</dbReference>